<feature type="domain" description="PilZ" evidence="1">
    <location>
        <begin position="28"/>
        <end position="88"/>
    </location>
</feature>
<protein>
    <submittedName>
        <fullName evidence="2">PilZ domain-containing protein</fullName>
    </submittedName>
</protein>
<accession>A0A397PLM9</accession>
<evidence type="ECO:0000259" key="1">
    <source>
        <dbReference type="Pfam" id="PF07238"/>
    </source>
</evidence>
<name>A0A397PLM9_9SPHN</name>
<dbReference type="EMBL" id="QXDC01000002">
    <property type="protein sequence ID" value="RIA46581.1"/>
    <property type="molecule type" value="Genomic_DNA"/>
</dbReference>
<comment type="caution">
    <text evidence="2">The sequence shown here is derived from an EMBL/GenBank/DDBJ whole genome shotgun (WGS) entry which is preliminary data.</text>
</comment>
<sequence length="103" mass="11141">MTLGALAWKDGRAVGRDEVHYRARGFGPDAQPLVMLIVNISALGLMARCDAGYAVGDRLRITLPVVGVVVAEIRWSLGGRIGCQLDRPIALSDYYDVLAVMAR</sequence>
<dbReference type="Pfam" id="PF07238">
    <property type="entry name" value="PilZ"/>
    <property type="match status" value="1"/>
</dbReference>
<reference evidence="2 3" key="1">
    <citation type="submission" date="2018-08" db="EMBL/GenBank/DDBJ databases">
        <title>Genomic Encyclopedia of Type Strains, Phase IV (KMG-IV): sequencing the most valuable type-strain genomes for metagenomic binning, comparative biology and taxonomic classification.</title>
        <authorList>
            <person name="Goeker M."/>
        </authorList>
    </citation>
    <scope>NUCLEOTIDE SEQUENCE [LARGE SCALE GENOMIC DNA]</scope>
    <source>
        <strain evidence="2 3">DSM 25527</strain>
    </source>
</reference>
<dbReference type="RefSeq" id="WP_119034681.1">
    <property type="nucleotide sequence ID" value="NZ_QXDC01000002.1"/>
</dbReference>
<organism evidence="2 3">
    <name type="scientific">Hephaestia caeni</name>
    <dbReference type="NCBI Taxonomy" id="645617"/>
    <lineage>
        <taxon>Bacteria</taxon>
        <taxon>Pseudomonadati</taxon>
        <taxon>Pseudomonadota</taxon>
        <taxon>Alphaproteobacteria</taxon>
        <taxon>Sphingomonadales</taxon>
        <taxon>Sphingomonadaceae</taxon>
        <taxon>Hephaestia</taxon>
    </lineage>
</organism>
<dbReference type="GO" id="GO:0035438">
    <property type="term" value="F:cyclic-di-GMP binding"/>
    <property type="evidence" value="ECO:0007669"/>
    <property type="project" value="InterPro"/>
</dbReference>
<evidence type="ECO:0000313" key="2">
    <source>
        <dbReference type="EMBL" id="RIA46581.1"/>
    </source>
</evidence>
<gene>
    <name evidence="2" type="ORF">DFR49_1124</name>
</gene>
<dbReference type="OrthoDB" id="9806898at2"/>
<dbReference type="Proteomes" id="UP000266568">
    <property type="component" value="Unassembled WGS sequence"/>
</dbReference>
<keyword evidence="3" id="KW-1185">Reference proteome</keyword>
<dbReference type="InterPro" id="IPR009875">
    <property type="entry name" value="PilZ_domain"/>
</dbReference>
<proteinExistence type="predicted"/>
<evidence type="ECO:0000313" key="3">
    <source>
        <dbReference type="Proteomes" id="UP000266568"/>
    </source>
</evidence>
<dbReference type="AlphaFoldDB" id="A0A397PLM9"/>